<keyword evidence="4" id="KW-0249">Electron transport</keyword>
<feature type="chain" id="PRO_5046960663" evidence="7">
    <location>
        <begin position="23"/>
        <end position="194"/>
    </location>
</feature>
<dbReference type="EMBL" id="CP146612">
    <property type="protein sequence ID" value="WWX25840.1"/>
    <property type="molecule type" value="Genomic_DNA"/>
</dbReference>
<feature type="signal peptide" evidence="7">
    <location>
        <begin position="1"/>
        <end position="22"/>
    </location>
</feature>
<keyword evidence="3 6" id="KW-0479">Metal-binding</keyword>
<dbReference type="Gene3D" id="1.10.760.10">
    <property type="entry name" value="Cytochrome c-like domain"/>
    <property type="match status" value="2"/>
</dbReference>
<feature type="domain" description="Cytochrome c" evidence="8">
    <location>
        <begin position="49"/>
        <end position="194"/>
    </location>
</feature>
<evidence type="ECO:0000259" key="8">
    <source>
        <dbReference type="PROSITE" id="PS51007"/>
    </source>
</evidence>
<sequence>MKHKKALYAVFACLLVLLPVLSACTQDTEEPAPTTTNPPNNEEALLPETPGIDATLVYASQCASCHGTNRQGGVGPGLTKNITIAYLSQWVPTHRTGVQLDPRLANSLINWLKVNSTVSTVPQPTEPAFVYALNCTVCHGATRSGGNGGPSIKPDNLTRLTEGFLAIFLQGHYKGVDLVQDQRDALAEWLKATP</sequence>
<organism evidence="9 10">
    <name type="scientific">Candidatus Dehalogenimonas loeffleri</name>
    <dbReference type="NCBI Taxonomy" id="3127115"/>
    <lineage>
        <taxon>Bacteria</taxon>
        <taxon>Bacillati</taxon>
        <taxon>Chloroflexota</taxon>
        <taxon>Dehalococcoidia</taxon>
        <taxon>Dehalococcoidales</taxon>
        <taxon>Dehalococcoidaceae</taxon>
        <taxon>Dehalogenimonas</taxon>
    </lineage>
</organism>
<dbReference type="SUPFAM" id="SSF46626">
    <property type="entry name" value="Cytochrome c"/>
    <property type="match status" value="2"/>
</dbReference>
<evidence type="ECO:0000313" key="9">
    <source>
        <dbReference type="EMBL" id="WWX25840.1"/>
    </source>
</evidence>
<dbReference type="Pfam" id="PF13442">
    <property type="entry name" value="Cytochrome_CBB3"/>
    <property type="match status" value="1"/>
</dbReference>
<evidence type="ECO:0000256" key="1">
    <source>
        <dbReference type="ARBA" id="ARBA00022448"/>
    </source>
</evidence>
<dbReference type="PROSITE" id="PS51257">
    <property type="entry name" value="PROKAR_LIPOPROTEIN"/>
    <property type="match status" value="1"/>
</dbReference>
<dbReference type="InterPro" id="IPR009056">
    <property type="entry name" value="Cyt_c-like_dom"/>
</dbReference>
<dbReference type="InterPro" id="IPR036909">
    <property type="entry name" value="Cyt_c-like_dom_sf"/>
</dbReference>
<evidence type="ECO:0000313" key="10">
    <source>
        <dbReference type="Proteomes" id="UP001375370"/>
    </source>
</evidence>
<evidence type="ECO:0000256" key="2">
    <source>
        <dbReference type="ARBA" id="ARBA00022617"/>
    </source>
</evidence>
<keyword evidence="5 6" id="KW-0408">Iron</keyword>
<keyword evidence="10" id="KW-1185">Reference proteome</keyword>
<evidence type="ECO:0000256" key="5">
    <source>
        <dbReference type="ARBA" id="ARBA00023004"/>
    </source>
</evidence>
<protein>
    <submittedName>
        <fullName evidence="9">Cytochrome c</fullName>
    </submittedName>
</protein>
<evidence type="ECO:0000256" key="7">
    <source>
        <dbReference type="SAM" id="SignalP"/>
    </source>
</evidence>
<keyword evidence="2 6" id="KW-0349">Heme</keyword>
<gene>
    <name evidence="9" type="ORF">V8247_02395</name>
</gene>
<keyword evidence="7" id="KW-0732">Signal</keyword>
<evidence type="ECO:0000256" key="6">
    <source>
        <dbReference type="PROSITE-ProRule" id="PRU00433"/>
    </source>
</evidence>
<evidence type="ECO:0000256" key="4">
    <source>
        <dbReference type="ARBA" id="ARBA00022982"/>
    </source>
</evidence>
<dbReference type="Proteomes" id="UP001375370">
    <property type="component" value="Chromosome"/>
</dbReference>
<name>A0ABZ2J4K8_9CHLR</name>
<keyword evidence="1" id="KW-0813">Transport</keyword>
<dbReference type="PROSITE" id="PS51007">
    <property type="entry name" value="CYTC"/>
    <property type="match status" value="1"/>
</dbReference>
<dbReference type="InterPro" id="IPR051811">
    <property type="entry name" value="Cytochrome_c550/c551-like"/>
</dbReference>
<evidence type="ECO:0000256" key="3">
    <source>
        <dbReference type="ARBA" id="ARBA00022723"/>
    </source>
</evidence>
<dbReference type="PANTHER" id="PTHR37823">
    <property type="entry name" value="CYTOCHROME C-553-LIKE"/>
    <property type="match status" value="1"/>
</dbReference>
<accession>A0ABZ2J4K8</accession>
<reference evidence="9 10" key="1">
    <citation type="submission" date="2024-03" db="EMBL/GenBank/DDBJ databases">
        <title>A Dehalogenimonas Isolated from Estuarine Sediments Dihaloeliminates Chlorinated Alkanes.</title>
        <authorList>
            <person name="Yang Y."/>
            <person name="Wang H."/>
        </authorList>
    </citation>
    <scope>NUCLEOTIDE SEQUENCE [LARGE SCALE GENOMIC DNA]</scope>
    <source>
        <strain evidence="9 10">W</strain>
    </source>
</reference>
<dbReference type="RefSeq" id="WP_338738400.1">
    <property type="nucleotide sequence ID" value="NZ_CP146612.1"/>
</dbReference>
<proteinExistence type="predicted"/>